<evidence type="ECO:0000256" key="2">
    <source>
        <dbReference type="SAM" id="SignalP"/>
    </source>
</evidence>
<accession>A0AAD1U662</accession>
<feature type="transmembrane region" description="Helical" evidence="1">
    <location>
        <begin position="332"/>
        <end position="350"/>
    </location>
</feature>
<feature type="transmembrane region" description="Helical" evidence="1">
    <location>
        <begin position="306"/>
        <end position="326"/>
    </location>
</feature>
<dbReference type="PANTHER" id="PTHR36329:SF1">
    <property type="entry name" value="TRANSMEMBRANE PROTEIN"/>
    <property type="match status" value="1"/>
</dbReference>
<dbReference type="EMBL" id="CAMPGE010004265">
    <property type="protein sequence ID" value="CAI2363115.1"/>
    <property type="molecule type" value="Genomic_DNA"/>
</dbReference>
<organism evidence="3 4">
    <name type="scientific">Euplotes crassus</name>
    <dbReference type="NCBI Taxonomy" id="5936"/>
    <lineage>
        <taxon>Eukaryota</taxon>
        <taxon>Sar</taxon>
        <taxon>Alveolata</taxon>
        <taxon>Ciliophora</taxon>
        <taxon>Intramacronucleata</taxon>
        <taxon>Spirotrichea</taxon>
        <taxon>Hypotrichia</taxon>
        <taxon>Euplotida</taxon>
        <taxon>Euplotidae</taxon>
        <taxon>Moneuplotes</taxon>
    </lineage>
</organism>
<keyword evidence="1" id="KW-1133">Transmembrane helix</keyword>
<comment type="caution">
    <text evidence="3">The sequence shown here is derived from an EMBL/GenBank/DDBJ whole genome shotgun (WGS) entry which is preliminary data.</text>
</comment>
<evidence type="ECO:0000256" key="1">
    <source>
        <dbReference type="SAM" id="Phobius"/>
    </source>
</evidence>
<dbReference type="Proteomes" id="UP001295684">
    <property type="component" value="Unassembled WGS sequence"/>
</dbReference>
<keyword evidence="2" id="KW-0732">Signal</keyword>
<protein>
    <submittedName>
        <fullName evidence="3">Uncharacterized protein</fullName>
    </submittedName>
</protein>
<keyword evidence="1" id="KW-0812">Transmembrane</keyword>
<evidence type="ECO:0000313" key="3">
    <source>
        <dbReference type="EMBL" id="CAI2363115.1"/>
    </source>
</evidence>
<feature type="transmembrane region" description="Helical" evidence="1">
    <location>
        <begin position="202"/>
        <end position="219"/>
    </location>
</feature>
<feature type="chain" id="PRO_5042064168" evidence="2">
    <location>
        <begin position="18"/>
        <end position="553"/>
    </location>
</feature>
<evidence type="ECO:0000313" key="4">
    <source>
        <dbReference type="Proteomes" id="UP001295684"/>
    </source>
</evidence>
<sequence>MYAFSLLIGILFVFVACEESQEFKINKNSIDFKNVSTGMIVYQMNLDYYFSLETGGYTKNVYNGKVCEAYHPDQFFENCYLKKQEGEELIWYMAKHAIDPKYDKTKMTLCAHESDGICRYKDADGKTIYLADVIIVDAEIIEGDKTGSVFNLLRFFENSDDVLVLKTKETIPEKYVGNPTISSRVYHLIDFNCPMLGLEMKVTLAMIVAYCIVLSIWFYRNFLHYPSTMTVLHRLMSIPPTVKFILMVVNYLLFYTCPWKTASLRIYIVLIKILLNLVFESILIGSFFLTSIGFKIARSNVSMKSFVIMLSAMLLNYLVIFILLVFNEFYSIGTILYTSINIALMVYMTLNSCNVVEKLQMFQRVARNNRYPEQAINIKLKIMKQSAMVIVAFFLFEILYHGVFSILGIPSSRTGDQVFFICHEVTDFVIMSAMLYILRTREYIPYYGIINLDNEYGMNEDVEMQHIREGEVLTFNILIDKDGDFEESSTHHDAIKPDDLAIIVNPEGSNPGQHSFSRMTFVNQQLSVFQKLNLGICQDLSGKRYEEEKDKDE</sequence>
<gene>
    <name evidence="3" type="ORF">ECRASSUSDP1_LOCUS4445</name>
</gene>
<feature type="transmembrane region" description="Helical" evidence="1">
    <location>
        <begin position="418"/>
        <end position="438"/>
    </location>
</feature>
<reference evidence="3" key="1">
    <citation type="submission" date="2023-07" db="EMBL/GenBank/DDBJ databases">
        <authorList>
            <consortium name="AG Swart"/>
            <person name="Singh M."/>
            <person name="Singh A."/>
            <person name="Seah K."/>
            <person name="Emmerich C."/>
        </authorList>
    </citation>
    <scope>NUCLEOTIDE SEQUENCE</scope>
    <source>
        <strain evidence="3">DP1</strain>
    </source>
</reference>
<keyword evidence="4" id="KW-1185">Reference proteome</keyword>
<dbReference type="PANTHER" id="PTHR36329">
    <property type="entry name" value="TRANSMEMBRANE PROTEIN"/>
    <property type="match status" value="1"/>
</dbReference>
<feature type="transmembrane region" description="Helical" evidence="1">
    <location>
        <begin position="387"/>
        <end position="406"/>
    </location>
</feature>
<proteinExistence type="predicted"/>
<dbReference type="AlphaFoldDB" id="A0AAD1U662"/>
<name>A0AAD1U662_EUPCR</name>
<feature type="signal peptide" evidence="2">
    <location>
        <begin position="1"/>
        <end position="17"/>
    </location>
</feature>
<feature type="transmembrane region" description="Helical" evidence="1">
    <location>
        <begin position="231"/>
        <end position="254"/>
    </location>
</feature>
<feature type="transmembrane region" description="Helical" evidence="1">
    <location>
        <begin position="266"/>
        <end position="294"/>
    </location>
</feature>
<keyword evidence="1" id="KW-0472">Membrane</keyword>